<dbReference type="Pfam" id="PF17479">
    <property type="entry name" value="DUF3048_C"/>
    <property type="match status" value="1"/>
</dbReference>
<proteinExistence type="predicted"/>
<gene>
    <name evidence="4" type="ORF">A3D26_02045</name>
</gene>
<dbReference type="Proteomes" id="UP000178319">
    <property type="component" value="Unassembled WGS sequence"/>
</dbReference>
<dbReference type="SUPFAM" id="SSF159774">
    <property type="entry name" value="YerB-like"/>
    <property type="match status" value="1"/>
</dbReference>
<feature type="domain" description="DUF3048" evidence="2">
    <location>
        <begin position="78"/>
        <end position="226"/>
    </location>
</feature>
<evidence type="ECO:0000256" key="1">
    <source>
        <dbReference type="SAM" id="Phobius"/>
    </source>
</evidence>
<dbReference type="Pfam" id="PF11258">
    <property type="entry name" value="DUF3048"/>
    <property type="match status" value="1"/>
</dbReference>
<keyword evidence="1" id="KW-0472">Membrane</keyword>
<name>A0A1G1V869_9BACT</name>
<dbReference type="STRING" id="1797516.A3D26_02045"/>
<feature type="domain" description="DUF3048" evidence="3">
    <location>
        <begin position="269"/>
        <end position="375"/>
    </location>
</feature>
<dbReference type="InterPro" id="IPR023158">
    <property type="entry name" value="YerB-like_sf"/>
</dbReference>
<evidence type="ECO:0000259" key="2">
    <source>
        <dbReference type="Pfam" id="PF11258"/>
    </source>
</evidence>
<evidence type="ECO:0000313" key="5">
    <source>
        <dbReference type="Proteomes" id="UP000178319"/>
    </source>
</evidence>
<sequence>MITMKNIAPKVLGGLFGLYLISAGISYLLFTYVIKSPQGINPQNVAKTRGKIDASAPKTEECPINGKMFTKAEREIWEKRRPLTVMIENHEESRPQSGLSSADVIYEAIAEGGITRFMGVFYCGASAEEVMLGPVRSARTYFLDMASEYADYPLYAHVGGANRDGPADALQQIINYGWDGYNDLNQFSIGFPTFRRDYERLGRTVATEHTMYSTTDKLWDVASERELTNEDKKGNKWNESYTPWKFTDGKASASPQAASISFPFWAGYSQYAVKWTYDAATNTYKRDNGGVPHQDLNNDQQLDTTNVAVLFMKLRSLNDAEKHMLYTTTGTGNALVFNNGDVVKGTWSKKDRISRTIIKDSGGREIPFVRGPIWIEILDPATTVSY</sequence>
<evidence type="ECO:0008006" key="6">
    <source>
        <dbReference type="Google" id="ProtNLM"/>
    </source>
</evidence>
<keyword evidence="1" id="KW-1133">Transmembrane helix</keyword>
<evidence type="ECO:0000313" key="4">
    <source>
        <dbReference type="EMBL" id="OGY11625.1"/>
    </source>
</evidence>
<dbReference type="AlphaFoldDB" id="A0A1G1V869"/>
<organism evidence="4 5">
    <name type="scientific">Candidatus Blackburnbacteria bacterium RIFCSPHIGHO2_02_FULL_44_20</name>
    <dbReference type="NCBI Taxonomy" id="1797516"/>
    <lineage>
        <taxon>Bacteria</taxon>
        <taxon>Candidatus Blackburniibacteriota</taxon>
    </lineage>
</organism>
<reference evidence="4 5" key="1">
    <citation type="journal article" date="2016" name="Nat. Commun.">
        <title>Thousands of microbial genomes shed light on interconnected biogeochemical processes in an aquifer system.</title>
        <authorList>
            <person name="Anantharaman K."/>
            <person name="Brown C.T."/>
            <person name="Hug L.A."/>
            <person name="Sharon I."/>
            <person name="Castelle C.J."/>
            <person name="Probst A.J."/>
            <person name="Thomas B.C."/>
            <person name="Singh A."/>
            <person name="Wilkins M.J."/>
            <person name="Karaoz U."/>
            <person name="Brodie E.L."/>
            <person name="Williams K.H."/>
            <person name="Hubbard S.S."/>
            <person name="Banfield J.F."/>
        </authorList>
    </citation>
    <scope>NUCLEOTIDE SEQUENCE [LARGE SCALE GENOMIC DNA]</scope>
</reference>
<dbReference type="Gene3D" id="3.50.90.10">
    <property type="entry name" value="YerB-like"/>
    <property type="match status" value="1"/>
</dbReference>
<evidence type="ECO:0000259" key="3">
    <source>
        <dbReference type="Pfam" id="PF17479"/>
    </source>
</evidence>
<dbReference type="InterPro" id="IPR035328">
    <property type="entry name" value="DUF3048_C"/>
</dbReference>
<feature type="transmembrane region" description="Helical" evidence="1">
    <location>
        <begin position="12"/>
        <end position="34"/>
    </location>
</feature>
<dbReference type="EMBL" id="MHBZ01000014">
    <property type="protein sequence ID" value="OGY11625.1"/>
    <property type="molecule type" value="Genomic_DNA"/>
</dbReference>
<keyword evidence="1" id="KW-0812">Transmembrane</keyword>
<accession>A0A1G1V869</accession>
<comment type="caution">
    <text evidence="4">The sequence shown here is derived from an EMBL/GenBank/DDBJ whole genome shotgun (WGS) entry which is preliminary data.</text>
</comment>
<dbReference type="InterPro" id="IPR021416">
    <property type="entry name" value="DUF3048_N"/>
</dbReference>
<protein>
    <recommendedName>
        <fullName evidence="6">DUF3048 domain-containing protein</fullName>
    </recommendedName>
</protein>